<feature type="signal peptide" evidence="1">
    <location>
        <begin position="1"/>
        <end position="15"/>
    </location>
</feature>
<proteinExistence type="predicted"/>
<evidence type="ECO:0000313" key="2">
    <source>
        <dbReference type="EMBL" id="CAJ1406176.1"/>
    </source>
</evidence>
<evidence type="ECO:0000256" key="1">
    <source>
        <dbReference type="SAM" id="SignalP"/>
    </source>
</evidence>
<dbReference type="AlphaFoldDB" id="A0AA36NJ94"/>
<keyword evidence="1" id="KW-0732">Signal</keyword>
<dbReference type="SUPFAM" id="SSF53448">
    <property type="entry name" value="Nucleotide-diphospho-sugar transferases"/>
    <property type="match status" value="1"/>
</dbReference>
<dbReference type="Proteomes" id="UP001178507">
    <property type="component" value="Unassembled WGS sequence"/>
</dbReference>
<evidence type="ECO:0000313" key="3">
    <source>
        <dbReference type="Proteomes" id="UP001178507"/>
    </source>
</evidence>
<accession>A0AA36NJ94</accession>
<dbReference type="EMBL" id="CAUJNA010003618">
    <property type="protein sequence ID" value="CAJ1406176.1"/>
    <property type="molecule type" value="Genomic_DNA"/>
</dbReference>
<keyword evidence="3" id="KW-1185">Reference proteome</keyword>
<dbReference type="InterPro" id="IPR029044">
    <property type="entry name" value="Nucleotide-diphossugar_trans"/>
</dbReference>
<comment type="caution">
    <text evidence="2">The sequence shown here is derived from an EMBL/GenBank/DDBJ whole genome shotgun (WGS) entry which is preliminary data.</text>
</comment>
<sequence length="876" mass="97845">MWWPAVLLWLTGAQEDVFRVSPLGQNLREAALAKELLLWANASEPWRGKRVVATMTSTPRRIHLIEPALDSLLQQTWPLDAVYLFVPEVFLRDNTTYQIPGWLLRKRAPNLLLRRCRDWGPATHMLEVLKVERDPETYILQVDDDQRYGPTLLASLLRAAGPLPGRALGAGTQHAPTHLGLGGVVLEGVHGALFRRKFFDDSVFDFTGFAPHCQLHDDLWLSAHLARKAISREVLGARFGSKALSFGFGPDALYMGGAGSDNTKNFFLCSASLLKAFPQLWAQETRVVVVAPLDRGWRAFSRLAGLVNAVYLLGQVPKKLPVDSLRVSGGARLVLGAWNQPLELLLQRCGNCNAAEAFDTVLRFEEDPATAIIHLSAVPRKGLRSLVRRLLRCTKVRSRKLCRAEDGVVFRRHAAYDTDRIQGAIFMPKVSEDFYAHHRGLLWRDSSGSWRTSESQGHHLARLRQHSQQDTVVRAWLAQSVATHRRVVALLPWGLWRLARASRLRGAWRSYVPVKVRRKMTRCLPAAAGSRFRLRVMCLQRGLPLLELLLLEQWPKTLIFLAGHRGATLETMLQAVDLWSGVVIAGHALSYGAHAGPIPDTSYGALYRRSYLDGRMVDDLEDACARHFDLVLAAHLALKAVPTEVLGIEGATAEPKPGAAECWAMLVQRHPSLWASVVPTRTVLHVTLLNGTDPFLLDLTIRYAMMQSQKPDEVVLLTTGQPILEDRSDVPERKGHVELHLFEKSLGGVLVSRGETLQMLPHDFLASIRDKAGIVVRGTRSTVLSVMSCEGSTCAPRPLLGQSFERELEPNTVLVFCSAERVANERLLEENFQCLDSCRPHCSQQNWCGQPKIREDGAVYDLTLRRSAGYIDQHAR</sequence>
<protein>
    <submittedName>
        <fullName evidence="2">Uncharacterized protein</fullName>
    </submittedName>
</protein>
<organism evidence="2 3">
    <name type="scientific">Effrenium voratum</name>
    <dbReference type="NCBI Taxonomy" id="2562239"/>
    <lineage>
        <taxon>Eukaryota</taxon>
        <taxon>Sar</taxon>
        <taxon>Alveolata</taxon>
        <taxon>Dinophyceae</taxon>
        <taxon>Suessiales</taxon>
        <taxon>Symbiodiniaceae</taxon>
        <taxon>Effrenium</taxon>
    </lineage>
</organism>
<dbReference type="CDD" id="cd00761">
    <property type="entry name" value="Glyco_tranf_GTA_type"/>
    <property type="match status" value="1"/>
</dbReference>
<reference evidence="2" key="1">
    <citation type="submission" date="2023-08" db="EMBL/GenBank/DDBJ databases">
        <authorList>
            <person name="Chen Y."/>
            <person name="Shah S."/>
            <person name="Dougan E. K."/>
            <person name="Thang M."/>
            <person name="Chan C."/>
        </authorList>
    </citation>
    <scope>NUCLEOTIDE SEQUENCE</scope>
</reference>
<gene>
    <name evidence="2" type="ORF">EVOR1521_LOCUS28206</name>
</gene>
<feature type="chain" id="PRO_5041263297" evidence="1">
    <location>
        <begin position="16"/>
        <end position="876"/>
    </location>
</feature>
<name>A0AA36NJ94_9DINO</name>